<dbReference type="SMART" id="SM00398">
    <property type="entry name" value="HMG"/>
    <property type="match status" value="2"/>
</dbReference>
<feature type="domain" description="HMG box" evidence="6">
    <location>
        <begin position="1"/>
        <end position="58"/>
    </location>
</feature>
<protein>
    <submittedName>
        <fullName evidence="7">High mobility group protein homolog</fullName>
    </submittedName>
</protein>
<dbReference type="EMBL" id="CASHTH010001010">
    <property type="protein sequence ID" value="CAI8010130.1"/>
    <property type="molecule type" value="Genomic_DNA"/>
</dbReference>
<reference evidence="7" key="1">
    <citation type="submission" date="2023-03" db="EMBL/GenBank/DDBJ databases">
        <authorList>
            <person name="Steffen K."/>
            <person name="Cardenas P."/>
        </authorList>
    </citation>
    <scope>NUCLEOTIDE SEQUENCE</scope>
</reference>
<feature type="DNA-binding region" description="HMG box" evidence="4">
    <location>
        <begin position="1"/>
        <end position="58"/>
    </location>
</feature>
<feature type="compositionally biased region" description="Basic and acidic residues" evidence="5">
    <location>
        <begin position="57"/>
        <end position="66"/>
    </location>
</feature>
<feature type="region of interest" description="Disordered" evidence="5">
    <location>
        <begin position="57"/>
        <end position="93"/>
    </location>
</feature>
<evidence type="ECO:0000313" key="8">
    <source>
        <dbReference type="Proteomes" id="UP001174909"/>
    </source>
</evidence>
<dbReference type="PANTHER" id="PTHR46318">
    <property type="entry name" value="UPSTREAM BINDING TRANSCRIPTION FACTOR"/>
    <property type="match status" value="1"/>
</dbReference>
<evidence type="ECO:0000256" key="4">
    <source>
        <dbReference type="PROSITE-ProRule" id="PRU00267"/>
    </source>
</evidence>
<dbReference type="PROSITE" id="PS50118">
    <property type="entry name" value="HMG_BOX_2"/>
    <property type="match status" value="2"/>
</dbReference>
<evidence type="ECO:0000256" key="1">
    <source>
        <dbReference type="ARBA" id="ARBA00004123"/>
    </source>
</evidence>
<dbReference type="InterPro" id="IPR036910">
    <property type="entry name" value="HMG_box_dom_sf"/>
</dbReference>
<dbReference type="Pfam" id="PF00505">
    <property type="entry name" value="HMG_box"/>
    <property type="match status" value="2"/>
</dbReference>
<dbReference type="InterPro" id="IPR051762">
    <property type="entry name" value="UBF1"/>
</dbReference>
<dbReference type="CDD" id="cd00084">
    <property type="entry name" value="HMG-box_SF"/>
    <property type="match status" value="1"/>
</dbReference>
<dbReference type="GO" id="GO:0003677">
    <property type="term" value="F:DNA binding"/>
    <property type="evidence" value="ECO:0007669"/>
    <property type="project" value="UniProtKB-UniRule"/>
</dbReference>
<keyword evidence="3 4" id="KW-0539">Nucleus</keyword>
<evidence type="ECO:0000259" key="6">
    <source>
        <dbReference type="PROSITE" id="PS50118"/>
    </source>
</evidence>
<feature type="domain" description="HMG box" evidence="6">
    <location>
        <begin position="104"/>
        <end position="172"/>
    </location>
</feature>
<feature type="DNA-binding region" description="HMG box" evidence="4">
    <location>
        <begin position="104"/>
        <end position="172"/>
    </location>
</feature>
<proteinExistence type="predicted"/>
<dbReference type="Proteomes" id="UP001174909">
    <property type="component" value="Unassembled WGS sequence"/>
</dbReference>
<dbReference type="SUPFAM" id="SSF47095">
    <property type="entry name" value="HMG-box"/>
    <property type="match status" value="2"/>
</dbReference>
<sequence>MKSKQPKLKQKYPNLLMTEVATKIGKKWSALPKEKKEKYKQQHTLLKASYEVKLKEFYDEHPDARPQPKQPSGSRSKKVSKAAAVADTETEEQRRIKELKAQLPKQPLSAYLHFCKKKREKLHRKYPDLPPNAVTVKLGKRWQSMDTEARIKYTKLHEENVERYKEDLAIFNSEHPDAQEILAKSRKKGSQRYCQLSNGC</sequence>
<evidence type="ECO:0000313" key="7">
    <source>
        <dbReference type="EMBL" id="CAI8010130.1"/>
    </source>
</evidence>
<evidence type="ECO:0000256" key="5">
    <source>
        <dbReference type="SAM" id="MobiDB-lite"/>
    </source>
</evidence>
<dbReference type="Gene3D" id="1.10.30.10">
    <property type="entry name" value="High mobility group box domain"/>
    <property type="match status" value="2"/>
</dbReference>
<gene>
    <name evidence="7" type="ORF">GBAR_LOCUS6700</name>
</gene>
<dbReference type="GO" id="GO:0005634">
    <property type="term" value="C:nucleus"/>
    <property type="evidence" value="ECO:0007669"/>
    <property type="project" value="UniProtKB-SubCell"/>
</dbReference>
<evidence type="ECO:0000256" key="2">
    <source>
        <dbReference type="ARBA" id="ARBA00023125"/>
    </source>
</evidence>
<dbReference type="AlphaFoldDB" id="A0AA35RES1"/>
<comment type="caution">
    <text evidence="7">The sequence shown here is derived from an EMBL/GenBank/DDBJ whole genome shotgun (WGS) entry which is preliminary data.</text>
</comment>
<organism evidence="7 8">
    <name type="scientific">Geodia barretti</name>
    <name type="common">Barrett's horny sponge</name>
    <dbReference type="NCBI Taxonomy" id="519541"/>
    <lineage>
        <taxon>Eukaryota</taxon>
        <taxon>Metazoa</taxon>
        <taxon>Porifera</taxon>
        <taxon>Demospongiae</taxon>
        <taxon>Heteroscleromorpha</taxon>
        <taxon>Tetractinellida</taxon>
        <taxon>Astrophorina</taxon>
        <taxon>Geodiidae</taxon>
        <taxon>Geodia</taxon>
    </lineage>
</organism>
<comment type="subcellular location">
    <subcellularLocation>
        <location evidence="1">Nucleus</location>
    </subcellularLocation>
</comment>
<dbReference type="PANTHER" id="PTHR46318:SF3">
    <property type="entry name" value="UPSTREAM BINDING TRANSCRIPTION FACTOR"/>
    <property type="match status" value="1"/>
</dbReference>
<accession>A0AA35RES1</accession>
<evidence type="ECO:0000256" key="3">
    <source>
        <dbReference type="ARBA" id="ARBA00023242"/>
    </source>
</evidence>
<keyword evidence="2 4" id="KW-0238">DNA-binding</keyword>
<name>A0AA35RES1_GEOBA</name>
<dbReference type="InterPro" id="IPR009071">
    <property type="entry name" value="HMG_box_dom"/>
</dbReference>
<keyword evidence="8" id="KW-1185">Reference proteome</keyword>